<organism evidence="2 3">
    <name type="scientific">Paraconiothyrium brasiliense</name>
    <dbReference type="NCBI Taxonomy" id="300254"/>
    <lineage>
        <taxon>Eukaryota</taxon>
        <taxon>Fungi</taxon>
        <taxon>Dikarya</taxon>
        <taxon>Ascomycota</taxon>
        <taxon>Pezizomycotina</taxon>
        <taxon>Dothideomycetes</taxon>
        <taxon>Pleosporomycetidae</taxon>
        <taxon>Pleosporales</taxon>
        <taxon>Massarineae</taxon>
        <taxon>Didymosphaeriaceae</taxon>
        <taxon>Paraconiothyrium</taxon>
    </lineage>
</organism>
<name>A0ABR3RVP9_9PLEO</name>
<feature type="region of interest" description="Disordered" evidence="1">
    <location>
        <begin position="49"/>
        <end position="161"/>
    </location>
</feature>
<proteinExistence type="predicted"/>
<evidence type="ECO:0000256" key="1">
    <source>
        <dbReference type="SAM" id="MobiDB-lite"/>
    </source>
</evidence>
<protein>
    <submittedName>
        <fullName evidence="2">Uncharacterized protein</fullName>
    </submittedName>
</protein>
<dbReference type="Proteomes" id="UP001521785">
    <property type="component" value="Unassembled WGS sequence"/>
</dbReference>
<evidence type="ECO:0000313" key="2">
    <source>
        <dbReference type="EMBL" id="KAL1608475.1"/>
    </source>
</evidence>
<gene>
    <name evidence="2" type="ORF">SLS60_003417</name>
</gene>
<sequence length="161" mass="17551">MVQWTPEKDQTLLKGVFQFADIKMSKELLEHLASLIGDGCTPKAIQHRLSNIKNTGKPVRDLNTTPTKASADKEKVTPAKTPGSGRGRGRPKKQPDADGEPTNDLDGPLSPSTGRKRGRTTEATDGAAPGKKVKKEEIEENFFQDAPEQANEEGIKAQYEI</sequence>
<reference evidence="2 3" key="1">
    <citation type="submission" date="2024-02" db="EMBL/GenBank/DDBJ databases">
        <title>De novo assembly and annotation of 12 fungi associated with fruit tree decline syndrome in Ontario, Canada.</title>
        <authorList>
            <person name="Sulman M."/>
            <person name="Ellouze W."/>
            <person name="Ilyukhin E."/>
        </authorList>
    </citation>
    <scope>NUCLEOTIDE SEQUENCE [LARGE SCALE GENOMIC DNA]</scope>
    <source>
        <strain evidence="2 3">M42-189</strain>
    </source>
</reference>
<dbReference type="EMBL" id="JAKJXO020000003">
    <property type="protein sequence ID" value="KAL1608475.1"/>
    <property type="molecule type" value="Genomic_DNA"/>
</dbReference>
<keyword evidence="3" id="KW-1185">Reference proteome</keyword>
<accession>A0ABR3RVP9</accession>
<evidence type="ECO:0000313" key="3">
    <source>
        <dbReference type="Proteomes" id="UP001521785"/>
    </source>
</evidence>
<comment type="caution">
    <text evidence="2">The sequence shown here is derived from an EMBL/GenBank/DDBJ whole genome shotgun (WGS) entry which is preliminary data.</text>
</comment>